<gene>
    <name evidence="7" type="primary">rad1</name>
    <name evidence="7" type="ORF">PPL_09466</name>
</gene>
<keyword evidence="7" id="KW-0378">Hydrolase</keyword>
<evidence type="ECO:0000256" key="2">
    <source>
        <dbReference type="ARBA" id="ARBA00010991"/>
    </source>
</evidence>
<accession>D3BPJ7</accession>
<evidence type="ECO:0000256" key="4">
    <source>
        <dbReference type="ARBA" id="ARBA00023204"/>
    </source>
</evidence>
<dbReference type="GO" id="GO:0000077">
    <property type="term" value="P:DNA damage checkpoint signaling"/>
    <property type="evidence" value="ECO:0007669"/>
    <property type="project" value="InterPro"/>
</dbReference>
<feature type="region of interest" description="Disordered" evidence="6">
    <location>
        <begin position="1"/>
        <end position="22"/>
    </location>
</feature>
<dbReference type="Proteomes" id="UP000001396">
    <property type="component" value="Unassembled WGS sequence"/>
</dbReference>
<dbReference type="PANTHER" id="PTHR10870">
    <property type="entry name" value="CELL CYCLE CHECKPOINT PROTEIN RAD1"/>
    <property type="match status" value="1"/>
</dbReference>
<reference evidence="7 8" key="1">
    <citation type="journal article" date="2011" name="Genome Res.">
        <title>Phylogeny-wide analysis of social amoeba genomes highlights ancient origins for complex intercellular communication.</title>
        <authorList>
            <person name="Heidel A.J."/>
            <person name="Lawal H.M."/>
            <person name="Felder M."/>
            <person name="Schilde C."/>
            <person name="Helps N.R."/>
            <person name="Tunggal B."/>
            <person name="Rivero F."/>
            <person name="John U."/>
            <person name="Schleicher M."/>
            <person name="Eichinger L."/>
            <person name="Platzer M."/>
            <person name="Noegel A.A."/>
            <person name="Schaap P."/>
            <person name="Gloeckner G."/>
        </authorList>
    </citation>
    <scope>NUCLEOTIDE SEQUENCE [LARGE SCALE GENOMIC DNA]</scope>
    <source>
        <strain evidence="8">ATCC 26659 / Pp 5 / PN500</strain>
    </source>
</reference>
<keyword evidence="7" id="KW-0269">Exonuclease</keyword>
<keyword evidence="7" id="KW-0540">Nuclease</keyword>
<keyword evidence="8" id="KW-1185">Reference proteome</keyword>
<sequence>MSDHSATSGVNMSSTNYSGTGTTSQVEDANLVAKYDNARVIASVLQTILLKNKSDEFKKKDTQQLAIVTLSHSGITFTVECGKQFQATAQLKASLFATYMFNPPPNEESIIFKINLSILMDCLNIFSGNNSSAYTAITIIQRSGQPFTVLLEENATQTSCSLKTMNCDAPLEFDIDCAPFNRLLVSAENLLEAFGEIDYSSQSVNIWISNPVPTQQAPNPPMFRLTTNGSAGSFQVEYGEELFEYKECNKPTITYSFPLALIQPAIKALAVTNKTRITMNAAGLLNFQHFIMTEEKKFPHLVEFYIVAQQDTNEMHMG</sequence>
<comment type="similarity">
    <text evidence="2">Belongs to the rad1 family.</text>
</comment>
<dbReference type="GeneID" id="31364941"/>
<evidence type="ECO:0000313" key="7">
    <source>
        <dbReference type="EMBL" id="EFA76715.1"/>
    </source>
</evidence>
<dbReference type="Gene3D" id="3.70.10.10">
    <property type="match status" value="1"/>
</dbReference>
<evidence type="ECO:0000256" key="6">
    <source>
        <dbReference type="SAM" id="MobiDB-lite"/>
    </source>
</evidence>
<dbReference type="PRINTS" id="PR01245">
    <property type="entry name" value="RAD1REC1"/>
</dbReference>
<evidence type="ECO:0000256" key="5">
    <source>
        <dbReference type="ARBA" id="ARBA00023242"/>
    </source>
</evidence>
<dbReference type="FunCoup" id="D3BPJ7">
    <property type="interactions" value="231"/>
</dbReference>
<feature type="compositionally biased region" description="Low complexity" evidence="6">
    <location>
        <begin position="13"/>
        <end position="22"/>
    </location>
</feature>
<name>D3BPJ7_HETP5</name>
<dbReference type="AlphaFoldDB" id="D3BPJ7"/>
<dbReference type="GO" id="GO:0004527">
    <property type="term" value="F:exonuclease activity"/>
    <property type="evidence" value="ECO:0007669"/>
    <property type="project" value="UniProtKB-KW"/>
</dbReference>
<protein>
    <submittedName>
        <fullName evidence="7">Exonuclease</fullName>
    </submittedName>
</protein>
<keyword evidence="4" id="KW-0234">DNA repair</keyword>
<dbReference type="InterPro" id="IPR003021">
    <property type="entry name" value="Rad1_Rec1_Rad17"/>
</dbReference>
<dbReference type="RefSeq" id="XP_020428847.1">
    <property type="nucleotide sequence ID" value="XM_020580260.1"/>
</dbReference>
<dbReference type="GO" id="GO:0006281">
    <property type="term" value="P:DNA repair"/>
    <property type="evidence" value="ECO:0007669"/>
    <property type="project" value="UniProtKB-KW"/>
</dbReference>
<evidence type="ECO:0000313" key="8">
    <source>
        <dbReference type="Proteomes" id="UP000001396"/>
    </source>
</evidence>
<dbReference type="Pfam" id="PF02144">
    <property type="entry name" value="Rad1"/>
    <property type="match status" value="1"/>
</dbReference>
<organism evidence="7 8">
    <name type="scientific">Heterostelium pallidum (strain ATCC 26659 / Pp 5 / PN500)</name>
    <name type="common">Cellular slime mold</name>
    <name type="synonym">Polysphondylium pallidum</name>
    <dbReference type="NCBI Taxonomy" id="670386"/>
    <lineage>
        <taxon>Eukaryota</taxon>
        <taxon>Amoebozoa</taxon>
        <taxon>Evosea</taxon>
        <taxon>Eumycetozoa</taxon>
        <taxon>Dictyostelia</taxon>
        <taxon>Acytosteliales</taxon>
        <taxon>Acytosteliaceae</taxon>
        <taxon>Heterostelium</taxon>
    </lineage>
</organism>
<dbReference type="PANTHER" id="PTHR10870:SF0">
    <property type="entry name" value="CELL CYCLE CHECKPOINT PROTEIN RAD1"/>
    <property type="match status" value="1"/>
</dbReference>
<keyword evidence="5" id="KW-0539">Nucleus</keyword>
<dbReference type="EMBL" id="ADBJ01000044">
    <property type="protein sequence ID" value="EFA76715.1"/>
    <property type="molecule type" value="Genomic_DNA"/>
</dbReference>
<comment type="subcellular location">
    <subcellularLocation>
        <location evidence="1">Nucleus</location>
    </subcellularLocation>
</comment>
<evidence type="ECO:0000256" key="1">
    <source>
        <dbReference type="ARBA" id="ARBA00004123"/>
    </source>
</evidence>
<keyword evidence="3" id="KW-0227">DNA damage</keyword>
<dbReference type="InParanoid" id="D3BPJ7"/>
<evidence type="ECO:0000256" key="3">
    <source>
        <dbReference type="ARBA" id="ARBA00022763"/>
    </source>
</evidence>
<dbReference type="InterPro" id="IPR003011">
    <property type="entry name" value="Cell_cycle_checkpoint_Rad1"/>
</dbReference>
<proteinExistence type="inferred from homology"/>
<dbReference type="GO" id="GO:0030896">
    <property type="term" value="C:checkpoint clamp complex"/>
    <property type="evidence" value="ECO:0007669"/>
    <property type="project" value="TreeGrafter"/>
</dbReference>
<dbReference type="STRING" id="670386.D3BPJ7"/>
<dbReference type="OMA" id="WSQAYKF"/>
<dbReference type="PRINTS" id="PR01246">
    <property type="entry name" value="RAD1REPAIR"/>
</dbReference>
<comment type="caution">
    <text evidence="7">The sequence shown here is derived from an EMBL/GenBank/DDBJ whole genome shotgun (WGS) entry which is preliminary data.</text>
</comment>
<feature type="compositionally biased region" description="Polar residues" evidence="6">
    <location>
        <begin position="1"/>
        <end position="12"/>
    </location>
</feature>